<dbReference type="Proteomes" id="UP000800092">
    <property type="component" value="Unassembled WGS sequence"/>
</dbReference>
<feature type="domain" description="PNPLA" evidence="11">
    <location>
        <begin position="646"/>
        <end position="858"/>
    </location>
</feature>
<evidence type="ECO:0000256" key="3">
    <source>
        <dbReference type="ARBA" id="ARBA00022801"/>
    </source>
</evidence>
<evidence type="ECO:0000256" key="7">
    <source>
        <dbReference type="PROSITE-ProRule" id="PRU00175"/>
    </source>
</evidence>
<dbReference type="PROSITE" id="PS51635">
    <property type="entry name" value="PNPLA"/>
    <property type="match status" value="1"/>
</dbReference>
<keyword evidence="5 8" id="KW-0442">Lipid degradation</keyword>
<dbReference type="GO" id="GO:0046486">
    <property type="term" value="P:glycerolipid metabolic process"/>
    <property type="evidence" value="ECO:0007669"/>
    <property type="project" value="UniProtKB-ARBA"/>
</dbReference>
<keyword evidence="6 8" id="KW-0443">Lipid metabolism</keyword>
<evidence type="ECO:0000313" key="12">
    <source>
        <dbReference type="EMBL" id="KAF2230441.1"/>
    </source>
</evidence>
<dbReference type="CDD" id="cd07199">
    <property type="entry name" value="Pat17_PNPLA8_PNPLA9_like"/>
    <property type="match status" value="1"/>
</dbReference>
<dbReference type="InterPro" id="IPR016035">
    <property type="entry name" value="Acyl_Trfase/lysoPLipase"/>
</dbReference>
<dbReference type="GO" id="GO:0008270">
    <property type="term" value="F:zinc ion binding"/>
    <property type="evidence" value="ECO:0007669"/>
    <property type="project" value="UniProtKB-KW"/>
</dbReference>
<evidence type="ECO:0000256" key="6">
    <source>
        <dbReference type="ARBA" id="ARBA00023098"/>
    </source>
</evidence>
<name>A0A6A6GXW8_VIRVR</name>
<evidence type="ECO:0008006" key="14">
    <source>
        <dbReference type="Google" id="ProtNLM"/>
    </source>
</evidence>
<evidence type="ECO:0000256" key="4">
    <source>
        <dbReference type="ARBA" id="ARBA00022833"/>
    </source>
</evidence>
<keyword evidence="13" id="KW-1185">Reference proteome</keyword>
<evidence type="ECO:0000256" key="5">
    <source>
        <dbReference type="ARBA" id="ARBA00022963"/>
    </source>
</evidence>
<evidence type="ECO:0000256" key="9">
    <source>
        <dbReference type="SAM" id="MobiDB-lite"/>
    </source>
</evidence>
<evidence type="ECO:0000256" key="8">
    <source>
        <dbReference type="PROSITE-ProRule" id="PRU01161"/>
    </source>
</evidence>
<gene>
    <name evidence="12" type="ORF">EV356DRAFT_536374</name>
</gene>
<reference evidence="12" key="1">
    <citation type="journal article" date="2020" name="Stud. Mycol.">
        <title>101 Dothideomycetes genomes: a test case for predicting lifestyles and emergence of pathogens.</title>
        <authorList>
            <person name="Haridas S."/>
            <person name="Albert R."/>
            <person name="Binder M."/>
            <person name="Bloem J."/>
            <person name="Labutti K."/>
            <person name="Salamov A."/>
            <person name="Andreopoulos B."/>
            <person name="Baker S."/>
            <person name="Barry K."/>
            <person name="Bills G."/>
            <person name="Bluhm B."/>
            <person name="Cannon C."/>
            <person name="Castanera R."/>
            <person name="Culley D."/>
            <person name="Daum C."/>
            <person name="Ezra D."/>
            <person name="Gonzalez J."/>
            <person name="Henrissat B."/>
            <person name="Kuo A."/>
            <person name="Liang C."/>
            <person name="Lipzen A."/>
            <person name="Lutzoni F."/>
            <person name="Magnuson J."/>
            <person name="Mondo S."/>
            <person name="Nolan M."/>
            <person name="Ohm R."/>
            <person name="Pangilinan J."/>
            <person name="Park H.-J."/>
            <person name="Ramirez L."/>
            <person name="Alfaro M."/>
            <person name="Sun H."/>
            <person name="Tritt A."/>
            <person name="Yoshinaga Y."/>
            <person name="Zwiers L.-H."/>
            <person name="Turgeon B."/>
            <person name="Goodwin S."/>
            <person name="Spatafora J."/>
            <person name="Crous P."/>
            <person name="Grigoriev I."/>
        </authorList>
    </citation>
    <scope>NUCLEOTIDE SEQUENCE</scope>
    <source>
        <strain evidence="12">Tuck. ex Michener</strain>
    </source>
</reference>
<dbReference type="CDD" id="cd16449">
    <property type="entry name" value="RING-HC"/>
    <property type="match status" value="1"/>
</dbReference>
<evidence type="ECO:0000259" key="10">
    <source>
        <dbReference type="PROSITE" id="PS50089"/>
    </source>
</evidence>
<keyword evidence="4" id="KW-0862">Zinc</keyword>
<dbReference type="Pfam" id="PF01734">
    <property type="entry name" value="Patatin"/>
    <property type="match status" value="1"/>
</dbReference>
<feature type="short sequence motif" description="GXSXG" evidence="8">
    <location>
        <begin position="684"/>
        <end position="688"/>
    </location>
</feature>
<evidence type="ECO:0000256" key="2">
    <source>
        <dbReference type="ARBA" id="ARBA00022771"/>
    </source>
</evidence>
<protein>
    <recommendedName>
        <fullName evidence="14">FabD/lysophospholipase-like protein</fullName>
    </recommendedName>
</protein>
<dbReference type="PROSITE" id="PS50089">
    <property type="entry name" value="ZF_RING_2"/>
    <property type="match status" value="1"/>
</dbReference>
<dbReference type="InterPro" id="IPR017907">
    <property type="entry name" value="Znf_RING_CS"/>
</dbReference>
<proteinExistence type="predicted"/>
<sequence>MRQKLCKADEGTTWFGVDRSDAGPPTFQDFGRFGDLMDHTNEEGQGTWQPPGHLSPLEVTNRTPSIASFVGQTGAGKSALIKLLIDLGLGEDEEYSTPVVGSTDSADVADPTSEDVHLYSEPRTAYSAEPILFADCEGLEGGEREPINTKLRRKRRGNRLSNTEASVRQSRAARLLSERRLAWADTTKINSREYAVTNLYPRILYTFSDVIVFVLRNPKVIEGVFSKLVEWADAALETSSNQPVLPHALIVLNASRSSFDVDWWDVEAGTQKIFESLSKTVYNNPTFTKYAAKWQSCGREIKTVEQLMEVYYSSVRIIRVPDGGRPKVVQQQVDKLYNQIQRACQMSIWRKRELRMLLDADNLQSYLQHAFTHFACTLDAPFDFVQASFLNSPIPLDFGGNILKLAINIMDEWKDNADANTIFEELSYMVASCIMFDCARKKIVGTPDKIFPQYLEHLDTALENFSQSHWPCEFSKQGGGRCVNVRGGHSKGHQRQDGQVLAFGEYDSQFSFETHHGSFRSNVYLCLQNLHGSLQERIQKGQREIIAASEIHRDVVMPNFYRHATRGQRIFSSQTACYCCLFEPPEHVLPCGHILCTSCIRNYGRPCGNTEVEIQECPIESGSLRRYQSWKFRVYLKPRSAGIRVLTLDGGGIRGVVELEILQLIEEAMGGYLPIRNFFDLIVGTSTGGLIALGLGIQHLSVADCTDSFQRLCPQAFTPRIGSGLPVIGWFIENYNGSKYETKPFEQALQASFSKDQNLFGGPQYNESSGCSIKVAVTSTSEASGLPVIFSNYNRPCYEHLPYQFQRPERAGNELKLWEVARATTAATGYFKPFHHEASKRTYLDGAICHNNPIAVAEKERRLIWSNLVELSPDLVLSIGTGISRQPRNIDNQSTSAPPLGVYTNLKAKIKIVKNHIASSLDCERTWNDFQCRLGNSRLSRYMRLNPKLSMEIPKLDDVQSVLELRRVVRDKMSQDSRIEEIANRLISSCFYFELTEPQSDHSAGCIFSGRIACRLAHGTKEIGQLGRILMYRLKSGRDLCFIIQEERQTSEICQKIPISKGTIDSMIRLNQFNLGGVDIELANKLVSTEIKLCMDNDCFPISGFPRRLTEDENLQLNSRQNFADTNKRRLADAASPRRRRLQWEPPNTTHISQVWNLDSFTKPSHVLGHASARDIERMKTYLTQGPAPATTPNDGMRIGNVFRNIGRNRRKSEHHHFAQPFLRTSYPPGAVELEAIQHRQWHESLREYYAAGKVSSPAMASVHLQNEDQAILELPNEPAHCNSPHRSTTPYFPSELDASEAGTSDILGSPAPSTELEGSMPLWL</sequence>
<dbReference type="Gene3D" id="3.40.1090.10">
    <property type="entry name" value="Cytosolic phospholipase A2 catalytic domain"/>
    <property type="match status" value="1"/>
</dbReference>
<dbReference type="OrthoDB" id="194358at2759"/>
<dbReference type="GO" id="GO:0016020">
    <property type="term" value="C:membrane"/>
    <property type="evidence" value="ECO:0007669"/>
    <property type="project" value="TreeGrafter"/>
</dbReference>
<feature type="active site" description="Proton acceptor" evidence="8">
    <location>
        <position position="845"/>
    </location>
</feature>
<evidence type="ECO:0000256" key="1">
    <source>
        <dbReference type="ARBA" id="ARBA00022723"/>
    </source>
</evidence>
<organism evidence="12 13">
    <name type="scientific">Viridothelium virens</name>
    <name type="common">Speckled blister lichen</name>
    <name type="synonym">Trypethelium virens</name>
    <dbReference type="NCBI Taxonomy" id="1048519"/>
    <lineage>
        <taxon>Eukaryota</taxon>
        <taxon>Fungi</taxon>
        <taxon>Dikarya</taxon>
        <taxon>Ascomycota</taxon>
        <taxon>Pezizomycotina</taxon>
        <taxon>Dothideomycetes</taxon>
        <taxon>Dothideomycetes incertae sedis</taxon>
        <taxon>Trypetheliales</taxon>
        <taxon>Trypetheliaceae</taxon>
        <taxon>Viridothelium</taxon>
    </lineage>
</organism>
<accession>A0A6A6GXW8</accession>
<dbReference type="GO" id="GO:0047499">
    <property type="term" value="F:calcium-independent phospholipase A2 activity"/>
    <property type="evidence" value="ECO:0007669"/>
    <property type="project" value="TreeGrafter"/>
</dbReference>
<feature type="region of interest" description="Disordered" evidence="9">
    <location>
        <begin position="1280"/>
        <end position="1325"/>
    </location>
</feature>
<dbReference type="GO" id="GO:0019369">
    <property type="term" value="P:arachidonate metabolic process"/>
    <property type="evidence" value="ECO:0007669"/>
    <property type="project" value="TreeGrafter"/>
</dbReference>
<dbReference type="GO" id="GO:0016042">
    <property type="term" value="P:lipid catabolic process"/>
    <property type="evidence" value="ECO:0007669"/>
    <property type="project" value="UniProtKB-UniRule"/>
</dbReference>
<feature type="active site" description="Nucleophile" evidence="8">
    <location>
        <position position="686"/>
    </location>
</feature>
<feature type="short sequence motif" description="GXGXXG" evidence="8">
    <location>
        <begin position="650"/>
        <end position="655"/>
    </location>
</feature>
<feature type="domain" description="RING-type" evidence="10">
    <location>
        <begin position="577"/>
        <end position="621"/>
    </location>
</feature>
<dbReference type="InterPro" id="IPR001841">
    <property type="entry name" value="Znf_RING"/>
</dbReference>
<dbReference type="PANTHER" id="PTHR24185:SF1">
    <property type="entry name" value="CALCIUM-INDEPENDENT PHOSPHOLIPASE A2-GAMMA"/>
    <property type="match status" value="1"/>
</dbReference>
<feature type="short sequence motif" description="DGA/G" evidence="8">
    <location>
        <begin position="845"/>
        <end position="847"/>
    </location>
</feature>
<evidence type="ECO:0000313" key="13">
    <source>
        <dbReference type="Proteomes" id="UP000800092"/>
    </source>
</evidence>
<dbReference type="SUPFAM" id="SSF52151">
    <property type="entry name" value="FabD/lysophospholipase-like"/>
    <property type="match status" value="1"/>
</dbReference>
<dbReference type="PROSITE" id="PS00518">
    <property type="entry name" value="ZF_RING_1"/>
    <property type="match status" value="1"/>
</dbReference>
<dbReference type="PANTHER" id="PTHR24185">
    <property type="entry name" value="CALCIUM-INDEPENDENT PHOSPHOLIPASE A2-GAMMA"/>
    <property type="match status" value="1"/>
</dbReference>
<evidence type="ECO:0000259" key="11">
    <source>
        <dbReference type="PROSITE" id="PS51635"/>
    </source>
</evidence>
<keyword evidence="1" id="KW-0479">Metal-binding</keyword>
<keyword evidence="3 8" id="KW-0378">Hydrolase</keyword>
<dbReference type="InterPro" id="IPR002641">
    <property type="entry name" value="PNPLA_dom"/>
</dbReference>
<dbReference type="EMBL" id="ML991841">
    <property type="protein sequence ID" value="KAF2230441.1"/>
    <property type="molecule type" value="Genomic_DNA"/>
</dbReference>
<keyword evidence="2 7" id="KW-0863">Zinc-finger</keyword>